<dbReference type="CDD" id="cd03235">
    <property type="entry name" value="ABC_Metallic_Cations"/>
    <property type="match status" value="1"/>
</dbReference>
<keyword evidence="3" id="KW-0547">Nucleotide-binding</keyword>
<dbReference type="SMART" id="SM00382">
    <property type="entry name" value="AAA"/>
    <property type="match status" value="1"/>
</dbReference>
<evidence type="ECO:0000313" key="6">
    <source>
        <dbReference type="EMBL" id="CAD7288155.1"/>
    </source>
</evidence>
<accession>A0ABM8Q5N3</accession>
<keyword evidence="2" id="KW-0813">Transport</keyword>
<proteinExistence type="inferred from homology"/>
<dbReference type="InterPro" id="IPR050153">
    <property type="entry name" value="Metal_Ion_Import_ABC"/>
</dbReference>
<dbReference type="Proteomes" id="UP000789803">
    <property type="component" value="Unassembled WGS sequence"/>
</dbReference>
<keyword evidence="4 6" id="KW-0067">ATP-binding</keyword>
<dbReference type="InterPro" id="IPR003439">
    <property type="entry name" value="ABC_transporter-like_ATP-bd"/>
</dbReference>
<dbReference type="PROSITE" id="PS50893">
    <property type="entry name" value="ABC_TRANSPORTER_2"/>
    <property type="match status" value="1"/>
</dbReference>
<dbReference type="RefSeq" id="WP_229932668.1">
    <property type="nucleotide sequence ID" value="NZ_CAJHOF010000006.1"/>
</dbReference>
<evidence type="ECO:0000256" key="3">
    <source>
        <dbReference type="ARBA" id="ARBA00022741"/>
    </source>
</evidence>
<evidence type="ECO:0000256" key="1">
    <source>
        <dbReference type="ARBA" id="ARBA00005417"/>
    </source>
</evidence>
<dbReference type="PANTHER" id="PTHR42734:SF17">
    <property type="entry name" value="METAL TRANSPORT SYSTEM ATP-BINDING PROTEIN TM_0124-RELATED"/>
    <property type="match status" value="1"/>
</dbReference>
<gene>
    <name evidence="6" type="primary">mntB_2</name>
    <name evidence="6" type="ORF">LMG7974_00861</name>
</gene>
<protein>
    <submittedName>
        <fullName evidence="6">Manganese transport system ATP-binding protein MntB</fullName>
    </submittedName>
</protein>
<sequence>MIDISSLNFGYDNEAVLKNINLKCSKNDFLVIIGPNGGGKSTLLKIMLGLLTPKSGKVEILSQSPNKVSEKIGYVPQVFLPNSNFPIRVVEVVLMGLINQKRFGFYTASQKQQAIKALEMVNMSNYANHKISQLSGGQKQRVYIARALCAKSEILMLDEPTASIDAKTQAEIYALLKNLNEQGVGIVLISHDANIALSFATKVAYVNKTLHIHDITPNINKQEFIAHLAKEHSHFCDVEIALQSCSCK</sequence>
<evidence type="ECO:0000256" key="2">
    <source>
        <dbReference type="ARBA" id="ARBA00022448"/>
    </source>
</evidence>
<name>A0ABM8Q5N3_9BACT</name>
<keyword evidence="7" id="KW-1185">Reference proteome</keyword>
<reference evidence="6 7" key="1">
    <citation type="submission" date="2020-11" db="EMBL/GenBank/DDBJ databases">
        <authorList>
            <person name="Peeters C."/>
        </authorList>
    </citation>
    <scope>NUCLEOTIDE SEQUENCE [LARGE SCALE GENOMIC DNA]</scope>
    <source>
        <strain evidence="6 7">LMG 7974</strain>
    </source>
</reference>
<evidence type="ECO:0000259" key="5">
    <source>
        <dbReference type="PROSITE" id="PS50893"/>
    </source>
</evidence>
<dbReference type="InterPro" id="IPR027417">
    <property type="entry name" value="P-loop_NTPase"/>
</dbReference>
<evidence type="ECO:0000313" key="7">
    <source>
        <dbReference type="Proteomes" id="UP000789803"/>
    </source>
</evidence>
<organism evidence="6 7">
    <name type="scientific">Campylobacter majalis</name>
    <dbReference type="NCBI Taxonomy" id="2790656"/>
    <lineage>
        <taxon>Bacteria</taxon>
        <taxon>Pseudomonadati</taxon>
        <taxon>Campylobacterota</taxon>
        <taxon>Epsilonproteobacteria</taxon>
        <taxon>Campylobacterales</taxon>
        <taxon>Campylobacteraceae</taxon>
        <taxon>Campylobacter</taxon>
    </lineage>
</organism>
<feature type="domain" description="ABC transporter" evidence="5">
    <location>
        <begin position="2"/>
        <end position="233"/>
    </location>
</feature>
<dbReference type="PANTHER" id="PTHR42734">
    <property type="entry name" value="METAL TRANSPORT SYSTEM ATP-BINDING PROTEIN TM_0124-RELATED"/>
    <property type="match status" value="1"/>
</dbReference>
<comment type="caution">
    <text evidence="6">The sequence shown here is derived from an EMBL/GenBank/DDBJ whole genome shotgun (WGS) entry which is preliminary data.</text>
</comment>
<dbReference type="Gene3D" id="3.40.50.300">
    <property type="entry name" value="P-loop containing nucleotide triphosphate hydrolases"/>
    <property type="match status" value="1"/>
</dbReference>
<dbReference type="Pfam" id="PF00005">
    <property type="entry name" value="ABC_tran"/>
    <property type="match status" value="1"/>
</dbReference>
<comment type="similarity">
    <text evidence="1">Belongs to the ABC transporter superfamily.</text>
</comment>
<dbReference type="InterPro" id="IPR003593">
    <property type="entry name" value="AAA+_ATPase"/>
</dbReference>
<dbReference type="SUPFAM" id="SSF52540">
    <property type="entry name" value="P-loop containing nucleoside triphosphate hydrolases"/>
    <property type="match status" value="1"/>
</dbReference>
<dbReference type="EMBL" id="CAJHOF010000006">
    <property type="protein sequence ID" value="CAD7288155.1"/>
    <property type="molecule type" value="Genomic_DNA"/>
</dbReference>
<evidence type="ECO:0000256" key="4">
    <source>
        <dbReference type="ARBA" id="ARBA00022840"/>
    </source>
</evidence>
<dbReference type="GO" id="GO:0005524">
    <property type="term" value="F:ATP binding"/>
    <property type="evidence" value="ECO:0007669"/>
    <property type="project" value="UniProtKB-KW"/>
</dbReference>